<dbReference type="PROSITE" id="PS50096">
    <property type="entry name" value="IQ"/>
    <property type="match status" value="1"/>
</dbReference>
<evidence type="ECO:0000313" key="8">
    <source>
        <dbReference type="Proteomes" id="UP000314985"/>
    </source>
</evidence>
<feature type="region of interest" description="Disordered" evidence="5">
    <location>
        <begin position="274"/>
        <end position="318"/>
    </location>
</feature>
<organism evidence="7 8">
    <name type="scientific">Sus scrofa</name>
    <name type="common">Pig</name>
    <dbReference type="NCBI Taxonomy" id="9823"/>
    <lineage>
        <taxon>Eukaryota</taxon>
        <taxon>Metazoa</taxon>
        <taxon>Chordata</taxon>
        <taxon>Craniata</taxon>
        <taxon>Vertebrata</taxon>
        <taxon>Euteleostomi</taxon>
        <taxon>Mammalia</taxon>
        <taxon>Eutheria</taxon>
        <taxon>Laurasiatheria</taxon>
        <taxon>Artiodactyla</taxon>
        <taxon>Suina</taxon>
        <taxon>Suidae</taxon>
        <taxon>Sus</taxon>
    </lineage>
</organism>
<accession>A0A4X1U577</accession>
<dbReference type="PANTHER" id="PTHR14991">
    <property type="entry name" value="RING FINGER PROTEIN 32"/>
    <property type="match status" value="1"/>
</dbReference>
<dbReference type="FunFam" id="3.30.40.10:FF:000208">
    <property type="entry name" value="Zinc finger protein-related isoform 1"/>
    <property type="match status" value="1"/>
</dbReference>
<evidence type="ECO:0000256" key="1">
    <source>
        <dbReference type="ARBA" id="ARBA00022723"/>
    </source>
</evidence>
<keyword evidence="1" id="KW-0479">Metal-binding</keyword>
<reference evidence="7" key="2">
    <citation type="submission" date="2025-08" db="UniProtKB">
        <authorList>
            <consortium name="Ensembl"/>
        </authorList>
    </citation>
    <scope>IDENTIFICATION</scope>
</reference>
<name>A0A4X1U577_PIG</name>
<dbReference type="CDD" id="cd23767">
    <property type="entry name" value="IQCD"/>
    <property type="match status" value="1"/>
</dbReference>
<dbReference type="Ensembl" id="ENSSSCT00070027631.1">
    <property type="protein sequence ID" value="ENSSSCP00070022995.1"/>
    <property type="gene ID" value="ENSSSCG00070014086.1"/>
</dbReference>
<protein>
    <recommendedName>
        <fullName evidence="6">RING-type domain-containing protein</fullName>
    </recommendedName>
</protein>
<evidence type="ECO:0000313" key="7">
    <source>
        <dbReference type="Ensembl" id="ENSSSCP00070022995.1"/>
    </source>
</evidence>
<evidence type="ECO:0000256" key="4">
    <source>
        <dbReference type="PROSITE-ProRule" id="PRU00175"/>
    </source>
</evidence>
<dbReference type="CDD" id="cd16677">
    <property type="entry name" value="RING-H2_RNF32_rpt1"/>
    <property type="match status" value="1"/>
</dbReference>
<feature type="domain" description="RING-type" evidence="6">
    <location>
        <begin position="132"/>
        <end position="174"/>
    </location>
</feature>
<dbReference type="PROSITE" id="PS50089">
    <property type="entry name" value="ZF_RING_2"/>
    <property type="match status" value="1"/>
</dbReference>
<evidence type="ECO:0000256" key="3">
    <source>
        <dbReference type="ARBA" id="ARBA00022833"/>
    </source>
</evidence>
<keyword evidence="3" id="KW-0862">Zinc</keyword>
<dbReference type="InterPro" id="IPR001841">
    <property type="entry name" value="Znf_RING"/>
</dbReference>
<evidence type="ECO:0000256" key="2">
    <source>
        <dbReference type="ARBA" id="ARBA00022771"/>
    </source>
</evidence>
<evidence type="ECO:0000256" key="5">
    <source>
        <dbReference type="SAM" id="MobiDB-lite"/>
    </source>
</evidence>
<sequence>GFSPRFQGHSAKPANFAITAAALQDHILRDLQIRNPSRAPPPSKTKVPKTEARAESPQRNRKPGVDTGPKKPTRGPGLEDAEKEYVLDPHPPPLTLAQKLGLFDPPPRPLSSAEWERVKQRSVLQGDSLQPCPICKEEFELRPQVLLSCSHVFHRACLQAFEKFTNKKTCPLCRKNQYQTRVIHDGARLFRTQCATRIQASWRGHVVRTWYRDLRRRVPPTDAKLRRKFFEEKFTEISRRLLRSYHTDLEQLFADIDHCLAVNRSVLRQLERERGGELSEEDWGKIQTQVGCPGPGLRPPPGPAPHPHPHPHGSPGPPPPPCLKMPFCEHTQGKAPRAAPAGFSCRSPPASYICRSHDRLGVPQGKRTWSQKIENV</sequence>
<dbReference type="SUPFAM" id="SSF57850">
    <property type="entry name" value="RING/U-box"/>
    <property type="match status" value="1"/>
</dbReference>
<dbReference type="InterPro" id="IPR027370">
    <property type="entry name" value="Znf-RING_euk"/>
</dbReference>
<dbReference type="GO" id="GO:0008270">
    <property type="term" value="F:zinc ion binding"/>
    <property type="evidence" value="ECO:0007669"/>
    <property type="project" value="UniProtKB-KW"/>
</dbReference>
<reference evidence="7 8" key="1">
    <citation type="submission" date="2017-08" db="EMBL/GenBank/DDBJ databases">
        <title>USMARCv1.0.</title>
        <authorList>
            <person name="Hannum G.I."/>
            <person name="Koren S."/>
            <person name="Schroeder S.G."/>
            <person name="Chin S.C."/>
            <person name="Nonneman D.J."/>
            <person name="Becker S.A."/>
            <person name="Rosen B.D."/>
            <person name="Bickhart D.M."/>
            <person name="Putnam N.H."/>
            <person name="Green R.E."/>
            <person name="Tuggle C.K."/>
            <person name="Liu H."/>
            <person name="Rohrer G.A."/>
            <person name="Warr A."/>
            <person name="Hall R."/>
            <person name="Kim K."/>
            <person name="Hume D.A."/>
            <person name="Talbot R."/>
            <person name="Chow W."/>
            <person name="Howe K."/>
            <person name="Schwartz A.S."/>
            <person name="Watson M."/>
            <person name="Archibald A.L."/>
            <person name="Phillippy A.M."/>
            <person name="Smith T.P.L."/>
        </authorList>
    </citation>
    <scope>NUCLEOTIDE SEQUENCE [LARGE SCALE GENOMIC DNA]</scope>
</reference>
<dbReference type="SMART" id="SM00184">
    <property type="entry name" value="RING"/>
    <property type="match status" value="1"/>
</dbReference>
<dbReference type="AlphaFoldDB" id="A0A4X1U577"/>
<feature type="compositionally biased region" description="Basic and acidic residues" evidence="5">
    <location>
        <begin position="48"/>
        <end position="58"/>
    </location>
</feature>
<dbReference type="InterPro" id="IPR042862">
    <property type="entry name" value="RNF32"/>
</dbReference>
<dbReference type="Pfam" id="PF00612">
    <property type="entry name" value="IQ"/>
    <property type="match status" value="1"/>
</dbReference>
<proteinExistence type="predicted"/>
<keyword evidence="2 4" id="KW-0863">Zinc-finger</keyword>
<feature type="compositionally biased region" description="Pro residues" evidence="5">
    <location>
        <begin position="296"/>
        <end position="318"/>
    </location>
</feature>
<dbReference type="Pfam" id="PF13445">
    <property type="entry name" value="zf-RING_UBOX"/>
    <property type="match status" value="1"/>
</dbReference>
<feature type="region of interest" description="Disordered" evidence="5">
    <location>
        <begin position="29"/>
        <end position="80"/>
    </location>
</feature>
<dbReference type="InterPro" id="IPR000048">
    <property type="entry name" value="IQ_motif_EF-hand-BS"/>
</dbReference>
<evidence type="ECO:0000259" key="6">
    <source>
        <dbReference type="PROSITE" id="PS50089"/>
    </source>
</evidence>
<dbReference type="Gene3D" id="3.30.40.10">
    <property type="entry name" value="Zinc/RING finger domain, C3HC4 (zinc finger)"/>
    <property type="match status" value="1"/>
</dbReference>
<dbReference type="PANTHER" id="PTHR14991:SF0">
    <property type="entry name" value="RING FINGER PROTEIN 32"/>
    <property type="match status" value="1"/>
</dbReference>
<dbReference type="InterPro" id="IPR013083">
    <property type="entry name" value="Znf_RING/FYVE/PHD"/>
</dbReference>
<dbReference type="Proteomes" id="UP000314985">
    <property type="component" value="Chromosome 18"/>
</dbReference>